<dbReference type="Pfam" id="PF08240">
    <property type="entry name" value="ADH_N"/>
    <property type="match status" value="1"/>
</dbReference>
<gene>
    <name evidence="4" type="ORF">E5K00_01085</name>
</gene>
<dbReference type="Gene3D" id="3.90.180.10">
    <property type="entry name" value="Medium-chain alcohol dehydrogenases, catalytic domain"/>
    <property type="match status" value="1"/>
</dbReference>
<evidence type="ECO:0000313" key="4">
    <source>
        <dbReference type="EMBL" id="TGE26060.1"/>
    </source>
</evidence>
<dbReference type="SMART" id="SM00829">
    <property type="entry name" value="PKS_ER"/>
    <property type="match status" value="1"/>
</dbReference>
<evidence type="ECO:0000256" key="1">
    <source>
        <dbReference type="ARBA" id="ARBA00022857"/>
    </source>
</evidence>
<dbReference type="OrthoDB" id="9787435at2"/>
<dbReference type="SUPFAM" id="SSF51735">
    <property type="entry name" value="NAD(P)-binding Rossmann-fold domains"/>
    <property type="match status" value="1"/>
</dbReference>
<dbReference type="Proteomes" id="UP000297549">
    <property type="component" value="Unassembled WGS sequence"/>
</dbReference>
<dbReference type="GO" id="GO:0035925">
    <property type="term" value="F:mRNA 3'-UTR AU-rich region binding"/>
    <property type="evidence" value="ECO:0007669"/>
    <property type="project" value="TreeGrafter"/>
</dbReference>
<dbReference type="SUPFAM" id="SSF50129">
    <property type="entry name" value="GroES-like"/>
    <property type="match status" value="1"/>
</dbReference>
<name>A0A4Z0Q7T2_9BACT</name>
<comment type="caution">
    <text evidence="4">The sequence shown here is derived from an EMBL/GenBank/DDBJ whole genome shotgun (WGS) entry which is preliminary data.</text>
</comment>
<sequence length="322" mass="34276">MHALFFETFGGPEVLRYGPVPRPELLPGTVLMRVKSIGLNYADIYRRYGNYHLVGEPPYILGYEAAGEILAVAPDVTHLHVGQRIACADVPHSNAEVMRVPVEHVIPLPDDIAFDQAAALLLQGLTAQYLTADSYPVGPGTVALVHAVAGGVGQLLTQFIKARGGQVIGLTSSPAKREQALAAGADAVFLYQDAWEAAVRDYCGAAGGVEVVYESVGSTLAQSLAVTRVRGTVVFFGMAGGDPAPVDPRQLMDRSLTLTGGDLWNYLTSRAEREQRAAALFELVRGGQLQAVVTAAFPLSEGPAAHRLLESRQSTGKILLHP</sequence>
<dbReference type="Gene3D" id="3.40.50.720">
    <property type="entry name" value="NAD(P)-binding Rossmann-like Domain"/>
    <property type="match status" value="1"/>
</dbReference>
<keyword evidence="2" id="KW-0560">Oxidoreductase</keyword>
<keyword evidence="1" id="KW-0521">NADP</keyword>
<protein>
    <submittedName>
        <fullName evidence="4">Quinone oxidoreductase</fullName>
    </submittedName>
</protein>
<accession>A0A4Z0Q7T2</accession>
<dbReference type="Pfam" id="PF00107">
    <property type="entry name" value="ADH_zinc_N"/>
    <property type="match status" value="1"/>
</dbReference>
<dbReference type="InterPro" id="IPR020843">
    <property type="entry name" value="ER"/>
</dbReference>
<keyword evidence="5" id="KW-1185">Reference proteome</keyword>
<dbReference type="GO" id="GO:0003960">
    <property type="term" value="F:quinone reductase (NADPH) activity"/>
    <property type="evidence" value="ECO:0007669"/>
    <property type="project" value="InterPro"/>
</dbReference>
<dbReference type="CDD" id="cd05286">
    <property type="entry name" value="QOR2"/>
    <property type="match status" value="1"/>
</dbReference>
<organism evidence="4 5">
    <name type="scientific">Hymenobacter aquaticus</name>
    <dbReference type="NCBI Taxonomy" id="1867101"/>
    <lineage>
        <taxon>Bacteria</taxon>
        <taxon>Pseudomonadati</taxon>
        <taxon>Bacteroidota</taxon>
        <taxon>Cytophagia</taxon>
        <taxon>Cytophagales</taxon>
        <taxon>Hymenobacteraceae</taxon>
        <taxon>Hymenobacter</taxon>
    </lineage>
</organism>
<dbReference type="GO" id="GO:0005829">
    <property type="term" value="C:cytosol"/>
    <property type="evidence" value="ECO:0007669"/>
    <property type="project" value="TreeGrafter"/>
</dbReference>
<dbReference type="GO" id="GO:0070402">
    <property type="term" value="F:NADPH binding"/>
    <property type="evidence" value="ECO:0007669"/>
    <property type="project" value="TreeGrafter"/>
</dbReference>
<evidence type="ECO:0000313" key="5">
    <source>
        <dbReference type="Proteomes" id="UP000297549"/>
    </source>
</evidence>
<dbReference type="PANTHER" id="PTHR48106">
    <property type="entry name" value="QUINONE OXIDOREDUCTASE PIG3-RELATED"/>
    <property type="match status" value="1"/>
</dbReference>
<dbReference type="AlphaFoldDB" id="A0A4Z0Q7T2"/>
<dbReference type="PANTHER" id="PTHR48106:SF13">
    <property type="entry name" value="QUINONE OXIDOREDUCTASE-RELATED"/>
    <property type="match status" value="1"/>
</dbReference>
<proteinExistence type="predicted"/>
<dbReference type="InterPro" id="IPR013154">
    <property type="entry name" value="ADH-like_N"/>
</dbReference>
<feature type="domain" description="Enoyl reductase (ER)" evidence="3">
    <location>
        <begin position="10"/>
        <end position="320"/>
    </location>
</feature>
<dbReference type="InterPro" id="IPR011032">
    <property type="entry name" value="GroES-like_sf"/>
</dbReference>
<dbReference type="InterPro" id="IPR013149">
    <property type="entry name" value="ADH-like_C"/>
</dbReference>
<reference evidence="4 5" key="1">
    <citation type="submission" date="2019-04" db="EMBL/GenBank/DDBJ databases">
        <authorList>
            <person name="Feng G."/>
            <person name="Zhang J."/>
            <person name="Zhu H."/>
        </authorList>
    </citation>
    <scope>NUCLEOTIDE SEQUENCE [LARGE SCALE GENOMIC DNA]</scope>
    <source>
        <strain evidence="4 5">JCM 31653</strain>
    </source>
</reference>
<evidence type="ECO:0000259" key="3">
    <source>
        <dbReference type="SMART" id="SM00829"/>
    </source>
</evidence>
<dbReference type="InterPro" id="IPR047618">
    <property type="entry name" value="QOR-like"/>
</dbReference>
<dbReference type="InterPro" id="IPR036291">
    <property type="entry name" value="NAD(P)-bd_dom_sf"/>
</dbReference>
<dbReference type="EMBL" id="SRLC01000001">
    <property type="protein sequence ID" value="TGE26060.1"/>
    <property type="molecule type" value="Genomic_DNA"/>
</dbReference>
<evidence type="ECO:0000256" key="2">
    <source>
        <dbReference type="ARBA" id="ARBA00023002"/>
    </source>
</evidence>